<dbReference type="InterPro" id="IPR012337">
    <property type="entry name" value="RNaseH-like_sf"/>
</dbReference>
<keyword evidence="4" id="KW-1185">Reference proteome</keyword>
<dbReference type="Pfam" id="PF01527">
    <property type="entry name" value="HTH_Tnp_1"/>
    <property type="match status" value="1"/>
</dbReference>
<sequence>MKKARTTYSVAFKHDAANLVLNKGYTIQEACNAVGVGYTAMSRWVAQLKQEHGGITPTSKAMTPEQKRIQELEAKIKQIEWENDILKKGFRSFNAGQHQTIDLIAALSKEPHSIKPLCKLFRIPRSSYHYRLKNRGIVTPEKALLRQKVVDIHSRSRGSAGARTIAGQLTQEGENIGRYKAASLMKELGIISKQPNKHKYKISEDVSKIAPNLLNRKFNVKASNQVWCGDVTYVWAGNKWLYLAVVMDLFARRIVGWACSDSPNSDLTCAALRIAYESRGRPQNVMFHSDQGCHYTSLQFRQALWKYQITQSMSRRGNCWDNAPMERFFRSFKTEWMPKECYNSYEEAERDTLKYILQHYNTKRGHSYNNYLPPVVMEAAA</sequence>
<evidence type="ECO:0000259" key="2">
    <source>
        <dbReference type="PROSITE" id="PS50994"/>
    </source>
</evidence>
<dbReference type="SUPFAM" id="SSF46689">
    <property type="entry name" value="Homeodomain-like"/>
    <property type="match status" value="1"/>
</dbReference>
<name>A0A2N4ULS6_9GAMM</name>
<dbReference type="AlphaFoldDB" id="A0A2N4ULS6"/>
<dbReference type="NCBIfam" id="NF033516">
    <property type="entry name" value="transpos_IS3"/>
    <property type="match status" value="1"/>
</dbReference>
<dbReference type="PROSITE" id="PS50994">
    <property type="entry name" value="INTEGRASE"/>
    <property type="match status" value="1"/>
</dbReference>
<dbReference type="GO" id="GO:0015074">
    <property type="term" value="P:DNA integration"/>
    <property type="evidence" value="ECO:0007669"/>
    <property type="project" value="InterPro"/>
</dbReference>
<dbReference type="RefSeq" id="WP_101770497.1">
    <property type="nucleotide sequence ID" value="NZ_BPPU01000001.1"/>
</dbReference>
<dbReference type="Pfam" id="PF00665">
    <property type="entry name" value="rve"/>
    <property type="match status" value="1"/>
</dbReference>
<dbReference type="GO" id="GO:0006313">
    <property type="term" value="P:DNA transposition"/>
    <property type="evidence" value="ECO:0007669"/>
    <property type="project" value="InterPro"/>
</dbReference>
<dbReference type="Gene3D" id="3.30.420.10">
    <property type="entry name" value="Ribonuclease H-like superfamily/Ribonuclease H"/>
    <property type="match status" value="1"/>
</dbReference>
<organism evidence="3 4">
    <name type="scientific">Photobacterium carnosum</name>
    <dbReference type="NCBI Taxonomy" id="2023717"/>
    <lineage>
        <taxon>Bacteria</taxon>
        <taxon>Pseudomonadati</taxon>
        <taxon>Pseudomonadota</taxon>
        <taxon>Gammaproteobacteria</taxon>
        <taxon>Vibrionales</taxon>
        <taxon>Vibrionaceae</taxon>
        <taxon>Photobacterium</taxon>
    </lineage>
</organism>
<dbReference type="Proteomes" id="UP000234420">
    <property type="component" value="Unassembled WGS sequence"/>
</dbReference>
<dbReference type="InterPro" id="IPR002514">
    <property type="entry name" value="Transposase_8"/>
</dbReference>
<dbReference type="InterPro" id="IPR025948">
    <property type="entry name" value="HTH-like_dom"/>
</dbReference>
<comment type="similarity">
    <text evidence="1">Belongs to the transposase 8 family.</text>
</comment>
<protein>
    <submittedName>
        <fullName evidence="3">IS3 family transposase</fullName>
    </submittedName>
</protein>
<proteinExistence type="inferred from homology"/>
<dbReference type="GO" id="GO:0004803">
    <property type="term" value="F:transposase activity"/>
    <property type="evidence" value="ECO:0007669"/>
    <property type="project" value="InterPro"/>
</dbReference>
<evidence type="ECO:0000256" key="1">
    <source>
        <dbReference type="ARBA" id="ARBA00009964"/>
    </source>
</evidence>
<dbReference type="Pfam" id="PF13276">
    <property type="entry name" value="HTH_21"/>
    <property type="match status" value="1"/>
</dbReference>
<dbReference type="InterPro" id="IPR009057">
    <property type="entry name" value="Homeodomain-like_sf"/>
</dbReference>
<accession>A0A2N4ULS6</accession>
<feature type="domain" description="Integrase catalytic" evidence="2">
    <location>
        <begin position="207"/>
        <end position="381"/>
    </location>
</feature>
<reference evidence="3 4" key="1">
    <citation type="journal article" date="2018" name="Syst. Appl. Microbiol.">
        <title>Photobacterium carnosum sp. nov., isolated from spoiled modified atmosphere packaged poultry meat.</title>
        <authorList>
            <person name="Hilgarth M."/>
            <person name="Fuertes S."/>
            <person name="Ehrmann M."/>
            <person name="Vogel R.F."/>
        </authorList>
    </citation>
    <scope>NUCLEOTIDE SEQUENCE [LARGE SCALE GENOMIC DNA]</scope>
    <source>
        <strain evidence="3 4">TMW 2.2021</strain>
    </source>
</reference>
<dbReference type="InterPro" id="IPR036397">
    <property type="entry name" value="RNaseH_sf"/>
</dbReference>
<dbReference type="GO" id="GO:0003677">
    <property type="term" value="F:DNA binding"/>
    <property type="evidence" value="ECO:0007669"/>
    <property type="project" value="InterPro"/>
</dbReference>
<dbReference type="Gene3D" id="1.10.10.60">
    <property type="entry name" value="Homeodomain-like"/>
    <property type="match status" value="1"/>
</dbReference>
<dbReference type="InterPro" id="IPR050900">
    <property type="entry name" value="Transposase_IS3/IS150/IS904"/>
</dbReference>
<gene>
    <name evidence="3" type="ORF">CIK00_20970</name>
</gene>
<evidence type="ECO:0000313" key="3">
    <source>
        <dbReference type="EMBL" id="PLC55964.1"/>
    </source>
</evidence>
<dbReference type="PANTHER" id="PTHR46889">
    <property type="entry name" value="TRANSPOSASE INSF FOR INSERTION SEQUENCE IS3B-RELATED"/>
    <property type="match status" value="1"/>
</dbReference>
<dbReference type="SUPFAM" id="SSF53098">
    <property type="entry name" value="Ribonuclease H-like"/>
    <property type="match status" value="1"/>
</dbReference>
<dbReference type="InterPro" id="IPR048020">
    <property type="entry name" value="Transpos_IS3"/>
</dbReference>
<dbReference type="PANTHER" id="PTHR46889:SF4">
    <property type="entry name" value="TRANSPOSASE INSO FOR INSERTION SEQUENCE ELEMENT IS911B-RELATED"/>
    <property type="match status" value="1"/>
</dbReference>
<dbReference type="EMBL" id="NPIB01000064">
    <property type="protein sequence ID" value="PLC55964.1"/>
    <property type="molecule type" value="Genomic_DNA"/>
</dbReference>
<comment type="caution">
    <text evidence="3">The sequence shown here is derived from an EMBL/GenBank/DDBJ whole genome shotgun (WGS) entry which is preliminary data.</text>
</comment>
<dbReference type="InterPro" id="IPR001584">
    <property type="entry name" value="Integrase_cat-core"/>
</dbReference>
<evidence type="ECO:0000313" key="4">
    <source>
        <dbReference type="Proteomes" id="UP000234420"/>
    </source>
</evidence>